<sequence length="270" mass="30408">MPYPRISITIGAASRVSASSIGDTYGRWWWPAPGSSDPPLPRQKPYGTRGPAPGVETIDFTRSNELKRLSILGLNDLSSTGYPSLPRGTTLAIRLAHLNHLHRHYKPQPCSPSTSSSPPPSAPSRWGQQRDKQSRWGNTPQIMPFSTDSQTQRKLRRMMAGHNTEGEAEEVFRGRGREVRPSFDERCFKCGSVEHWIMGLLTEHRVEAERDSKDGAIHNQTDLHQMGRKGPDRARRKFSQQHLNREVTHTHTHTHIPTSLNRSGWGDCKG</sequence>
<feature type="compositionally biased region" description="Low complexity" evidence="1">
    <location>
        <begin position="107"/>
        <end position="116"/>
    </location>
</feature>
<proteinExistence type="predicted"/>
<dbReference type="RefSeq" id="XP_034068752.1">
    <property type="nucleotide sequence ID" value="XM_034212861.1"/>
</dbReference>
<feature type="compositionally biased region" description="Polar residues" evidence="1">
    <location>
        <begin position="135"/>
        <end position="151"/>
    </location>
</feature>
<feature type="region of interest" description="Disordered" evidence="1">
    <location>
        <begin position="248"/>
        <end position="270"/>
    </location>
</feature>
<evidence type="ECO:0000313" key="3">
    <source>
        <dbReference type="RefSeq" id="XP_034068752.1"/>
    </source>
</evidence>
<protein>
    <submittedName>
        <fullName evidence="3">Uncharacterized protein LOC117544075</fullName>
    </submittedName>
</protein>
<dbReference type="GeneID" id="117544075"/>
<keyword evidence="2" id="KW-1185">Reference proteome</keyword>
<accession>A0A6P8UT66</accession>
<evidence type="ECO:0000256" key="1">
    <source>
        <dbReference type="SAM" id="MobiDB-lite"/>
    </source>
</evidence>
<name>A0A6P8UT66_GYMAC</name>
<evidence type="ECO:0000313" key="2">
    <source>
        <dbReference type="Proteomes" id="UP000515161"/>
    </source>
</evidence>
<dbReference type="InParanoid" id="A0A6P8UT66"/>
<dbReference type="Proteomes" id="UP000515161">
    <property type="component" value="Unplaced"/>
</dbReference>
<dbReference type="AlphaFoldDB" id="A0A6P8UT66"/>
<dbReference type="KEGG" id="gacu:117544075"/>
<organism evidence="2 3">
    <name type="scientific">Gymnodraco acuticeps</name>
    <name type="common">Antarctic dragonfish</name>
    <dbReference type="NCBI Taxonomy" id="8218"/>
    <lineage>
        <taxon>Eukaryota</taxon>
        <taxon>Metazoa</taxon>
        <taxon>Chordata</taxon>
        <taxon>Craniata</taxon>
        <taxon>Vertebrata</taxon>
        <taxon>Euteleostomi</taxon>
        <taxon>Actinopterygii</taxon>
        <taxon>Neopterygii</taxon>
        <taxon>Teleostei</taxon>
        <taxon>Neoteleostei</taxon>
        <taxon>Acanthomorphata</taxon>
        <taxon>Eupercaria</taxon>
        <taxon>Perciformes</taxon>
        <taxon>Notothenioidei</taxon>
        <taxon>Bathydraconidae</taxon>
        <taxon>Gymnodraco</taxon>
    </lineage>
</organism>
<feature type="region of interest" description="Disordered" evidence="1">
    <location>
        <begin position="104"/>
        <end position="151"/>
    </location>
</feature>
<gene>
    <name evidence="3" type="primary">LOC117544075</name>
</gene>
<feature type="region of interest" description="Disordered" evidence="1">
    <location>
        <begin position="34"/>
        <end position="55"/>
    </location>
</feature>
<reference evidence="3" key="1">
    <citation type="submission" date="2025-08" db="UniProtKB">
        <authorList>
            <consortium name="RefSeq"/>
        </authorList>
    </citation>
    <scope>IDENTIFICATION</scope>
</reference>